<evidence type="ECO:0000313" key="2">
    <source>
        <dbReference type="Proteomes" id="UP000006158"/>
    </source>
</evidence>
<dbReference type="EMBL" id="CP001663">
    <property type="protein sequence ID" value="AFP37888.1"/>
    <property type="molecule type" value="Genomic_DNA"/>
</dbReference>
<dbReference type="KEGG" id="msg:MSMEI_1415"/>
<gene>
    <name evidence="1" type="ordered locus">MSMEI_1415</name>
</gene>
<dbReference type="AlphaFoldDB" id="I7FGC4"/>
<reference evidence="1 2" key="2">
    <citation type="journal article" date="2009" name="Genome Res.">
        <title>Ortho-proteogenomics: multiple proteomes investigation through orthology and a new MS-based protocol.</title>
        <authorList>
            <person name="Gallien S."/>
            <person name="Perrodou E."/>
            <person name="Carapito C."/>
            <person name="Deshayes C."/>
            <person name="Reyrat J.M."/>
            <person name="Van Dorsselaer A."/>
            <person name="Poch O."/>
            <person name="Schaeffer C."/>
            <person name="Lecompte O."/>
        </authorList>
    </citation>
    <scope>NUCLEOTIDE SEQUENCE [LARGE SCALE GENOMIC DNA]</scope>
    <source>
        <strain evidence="2">ATCC 700084 / mc(2)155</strain>
    </source>
</reference>
<dbReference type="Proteomes" id="UP000006158">
    <property type="component" value="Chromosome"/>
</dbReference>
<sequence>MSPTAVAVLYRAFGVDAVLDGSDRKVLRKQVTGVCRPPLATPPMRATWAFTVVSFPAATPSPV</sequence>
<proteinExistence type="predicted"/>
<reference evidence="1 2" key="1">
    <citation type="journal article" date="2007" name="Genome Biol.">
        <title>Interrupted coding sequences in Mycobacterium smegmatis: authentic mutations or sequencing errors?</title>
        <authorList>
            <person name="Deshayes C."/>
            <person name="Perrodou E."/>
            <person name="Gallien S."/>
            <person name="Euphrasie D."/>
            <person name="Schaeffer C."/>
            <person name="Van-Dorsselaer A."/>
            <person name="Poch O."/>
            <person name="Lecompte O."/>
            <person name="Reyrat J.M."/>
        </authorList>
    </citation>
    <scope>NUCLEOTIDE SEQUENCE [LARGE SCALE GENOMIC DNA]</scope>
    <source>
        <strain evidence="2">ATCC 700084 / mc(2)155</strain>
    </source>
</reference>
<evidence type="ECO:0000313" key="1">
    <source>
        <dbReference type="EMBL" id="AFP37888.1"/>
    </source>
</evidence>
<accession>I7FGC4</accession>
<organism evidence="1 2">
    <name type="scientific">Mycolicibacterium smegmatis (strain ATCC 700084 / mc(2)155)</name>
    <name type="common">Mycobacterium smegmatis</name>
    <dbReference type="NCBI Taxonomy" id="246196"/>
    <lineage>
        <taxon>Bacteria</taxon>
        <taxon>Bacillati</taxon>
        <taxon>Actinomycetota</taxon>
        <taxon>Actinomycetes</taxon>
        <taxon>Mycobacteriales</taxon>
        <taxon>Mycobacteriaceae</taxon>
        <taxon>Mycolicibacterium</taxon>
    </lineage>
</organism>
<dbReference type="PATRIC" id="fig|246196.56.peg.1462"/>
<protein>
    <submittedName>
        <fullName evidence="1">Uncharacterized protein</fullName>
    </submittedName>
</protein>
<dbReference type="KEGG" id="msb:LJ00_07245"/>
<name>I7FGC4_MYCS2</name>